<sequence>MSFWVCPKCNKHYKMEHCADCNYPELPDMSIFMEAVKDSETFLSKE</sequence>
<proteinExistence type="predicted"/>
<reference evidence="1" key="1">
    <citation type="journal article" date="2014" name="Front. Microbiol.">
        <title>High frequency of phylogenetically diverse reductive dehalogenase-homologous genes in deep subseafloor sedimentary metagenomes.</title>
        <authorList>
            <person name="Kawai M."/>
            <person name="Futagami T."/>
            <person name="Toyoda A."/>
            <person name="Takaki Y."/>
            <person name="Nishi S."/>
            <person name="Hori S."/>
            <person name="Arai W."/>
            <person name="Tsubouchi T."/>
            <person name="Morono Y."/>
            <person name="Uchiyama I."/>
            <person name="Ito T."/>
            <person name="Fujiyama A."/>
            <person name="Inagaki F."/>
            <person name="Takami H."/>
        </authorList>
    </citation>
    <scope>NUCLEOTIDE SEQUENCE</scope>
    <source>
        <strain evidence="1">Expedition CK06-06</strain>
    </source>
</reference>
<name>X0WSL2_9ZZZZ</name>
<accession>X0WSL2</accession>
<gene>
    <name evidence="1" type="ORF">S01H1_63201</name>
</gene>
<dbReference type="EMBL" id="BARS01041569">
    <property type="protein sequence ID" value="GAG33660.1"/>
    <property type="molecule type" value="Genomic_DNA"/>
</dbReference>
<protein>
    <submittedName>
        <fullName evidence="1">Uncharacterized protein</fullName>
    </submittedName>
</protein>
<dbReference type="AlphaFoldDB" id="X0WSL2"/>
<organism evidence="1">
    <name type="scientific">marine sediment metagenome</name>
    <dbReference type="NCBI Taxonomy" id="412755"/>
    <lineage>
        <taxon>unclassified sequences</taxon>
        <taxon>metagenomes</taxon>
        <taxon>ecological metagenomes</taxon>
    </lineage>
</organism>
<evidence type="ECO:0000313" key="1">
    <source>
        <dbReference type="EMBL" id="GAG33660.1"/>
    </source>
</evidence>
<comment type="caution">
    <text evidence="1">The sequence shown here is derived from an EMBL/GenBank/DDBJ whole genome shotgun (WGS) entry which is preliminary data.</text>
</comment>